<dbReference type="Proteomes" id="UP000323426">
    <property type="component" value="Unassembled WGS sequence"/>
</dbReference>
<dbReference type="SUPFAM" id="SSF55008">
    <property type="entry name" value="HMA, heavy metal-associated domain"/>
    <property type="match status" value="1"/>
</dbReference>
<dbReference type="AlphaFoldDB" id="A0A5M6CX53"/>
<evidence type="ECO:0000256" key="1">
    <source>
        <dbReference type="ARBA" id="ARBA00023015"/>
    </source>
</evidence>
<name>A0A5M6CX53_9BACT</name>
<evidence type="ECO:0000256" key="2">
    <source>
        <dbReference type="ARBA" id="ARBA00023125"/>
    </source>
</evidence>
<keyword evidence="3" id="KW-0804">Transcription</keyword>
<gene>
    <name evidence="5" type="ORF">F0145_23775</name>
</gene>
<proteinExistence type="predicted"/>
<evidence type="ECO:0000259" key="4">
    <source>
        <dbReference type="PROSITE" id="PS01124"/>
    </source>
</evidence>
<dbReference type="EMBL" id="VWSF01000030">
    <property type="protein sequence ID" value="KAA5539808.1"/>
    <property type="molecule type" value="Genomic_DNA"/>
</dbReference>
<evidence type="ECO:0000256" key="3">
    <source>
        <dbReference type="ARBA" id="ARBA00023163"/>
    </source>
</evidence>
<dbReference type="InterPro" id="IPR036163">
    <property type="entry name" value="HMA_dom_sf"/>
</dbReference>
<dbReference type="Gene3D" id="3.30.70.100">
    <property type="match status" value="1"/>
</dbReference>
<keyword evidence="6" id="KW-1185">Reference proteome</keyword>
<keyword evidence="2" id="KW-0238">DNA-binding</keyword>
<dbReference type="PANTHER" id="PTHR43280">
    <property type="entry name" value="ARAC-FAMILY TRANSCRIPTIONAL REGULATOR"/>
    <property type="match status" value="1"/>
</dbReference>
<dbReference type="Pfam" id="PF12833">
    <property type="entry name" value="HTH_18"/>
    <property type="match status" value="1"/>
</dbReference>
<evidence type="ECO:0000313" key="6">
    <source>
        <dbReference type="Proteomes" id="UP000323426"/>
    </source>
</evidence>
<protein>
    <submittedName>
        <fullName evidence="5">AraC family transcriptional regulator</fullName>
    </submittedName>
</protein>
<dbReference type="PANTHER" id="PTHR43280:SF2">
    <property type="entry name" value="HTH-TYPE TRANSCRIPTIONAL REGULATOR EXSA"/>
    <property type="match status" value="1"/>
</dbReference>
<dbReference type="GO" id="GO:0043565">
    <property type="term" value="F:sequence-specific DNA binding"/>
    <property type="evidence" value="ECO:0007669"/>
    <property type="project" value="InterPro"/>
</dbReference>
<dbReference type="GO" id="GO:0003700">
    <property type="term" value="F:DNA-binding transcription factor activity"/>
    <property type="evidence" value="ECO:0007669"/>
    <property type="project" value="InterPro"/>
</dbReference>
<dbReference type="Gene3D" id="1.10.10.60">
    <property type="entry name" value="Homeodomain-like"/>
    <property type="match status" value="1"/>
</dbReference>
<dbReference type="SMART" id="SM00342">
    <property type="entry name" value="HTH_ARAC"/>
    <property type="match status" value="1"/>
</dbReference>
<dbReference type="InterPro" id="IPR009057">
    <property type="entry name" value="Homeodomain-like_sf"/>
</dbReference>
<sequence length="191" mass="21777">MKNAQLHIKNMVCPRCISTVTRVLTEAGLPVAAVTLGEAQILAPETNIDFDALNQALQQEGFELIYDRETQLSEKIKNLLIHYLEHFQTHYEPVTTSAFLSDKLNLPYQQLSKVFSRQEGTTIEKYFIRLKIEKVKELLSYNQLTLSEIAYQLKYSSVQHLSNQFKKVTGFSVSDYKNSTAAPRTSLDSLI</sequence>
<dbReference type="SUPFAM" id="SSF46689">
    <property type="entry name" value="Homeodomain-like"/>
    <property type="match status" value="1"/>
</dbReference>
<dbReference type="GO" id="GO:0046872">
    <property type="term" value="F:metal ion binding"/>
    <property type="evidence" value="ECO:0007669"/>
    <property type="project" value="InterPro"/>
</dbReference>
<reference evidence="5 6" key="1">
    <citation type="submission" date="2019-09" db="EMBL/GenBank/DDBJ databases">
        <title>Genome sequence and assembly of Adhaeribacter sp.</title>
        <authorList>
            <person name="Chhetri G."/>
        </authorList>
    </citation>
    <scope>NUCLEOTIDE SEQUENCE [LARGE SCALE GENOMIC DNA]</scope>
    <source>
        <strain evidence="5 6">DK36</strain>
    </source>
</reference>
<evidence type="ECO:0000313" key="5">
    <source>
        <dbReference type="EMBL" id="KAA5539808.1"/>
    </source>
</evidence>
<dbReference type="PROSITE" id="PS01124">
    <property type="entry name" value="HTH_ARAC_FAMILY_2"/>
    <property type="match status" value="1"/>
</dbReference>
<feature type="domain" description="HTH araC/xylS-type" evidence="4">
    <location>
        <begin position="78"/>
        <end position="179"/>
    </location>
</feature>
<accession>A0A5M6CX53</accession>
<dbReference type="InterPro" id="IPR018060">
    <property type="entry name" value="HTH_AraC"/>
</dbReference>
<dbReference type="RefSeq" id="WP_150092748.1">
    <property type="nucleotide sequence ID" value="NZ_VWSF01000030.1"/>
</dbReference>
<comment type="caution">
    <text evidence="5">The sequence shown here is derived from an EMBL/GenBank/DDBJ whole genome shotgun (WGS) entry which is preliminary data.</text>
</comment>
<keyword evidence="1" id="KW-0805">Transcription regulation</keyword>
<organism evidence="5 6">
    <name type="scientific">Adhaeribacter rhizoryzae</name>
    <dbReference type="NCBI Taxonomy" id="2607907"/>
    <lineage>
        <taxon>Bacteria</taxon>
        <taxon>Pseudomonadati</taxon>
        <taxon>Bacteroidota</taxon>
        <taxon>Cytophagia</taxon>
        <taxon>Cytophagales</taxon>
        <taxon>Hymenobacteraceae</taxon>
        <taxon>Adhaeribacter</taxon>
    </lineage>
</organism>